<organism evidence="3 4">
    <name type="scientific">Russula ochroleuca</name>
    <dbReference type="NCBI Taxonomy" id="152965"/>
    <lineage>
        <taxon>Eukaryota</taxon>
        <taxon>Fungi</taxon>
        <taxon>Dikarya</taxon>
        <taxon>Basidiomycota</taxon>
        <taxon>Agaricomycotina</taxon>
        <taxon>Agaricomycetes</taxon>
        <taxon>Russulales</taxon>
        <taxon>Russulaceae</taxon>
        <taxon>Russula</taxon>
    </lineage>
</organism>
<dbReference type="GO" id="GO:0003959">
    <property type="term" value="F:NADPH dehydrogenase activity"/>
    <property type="evidence" value="ECO:0007669"/>
    <property type="project" value="TreeGrafter"/>
</dbReference>
<accession>A0A9P5N040</accession>
<feature type="compositionally biased region" description="Basic and acidic residues" evidence="1">
    <location>
        <begin position="138"/>
        <end position="148"/>
    </location>
</feature>
<name>A0A9P5N040_9AGAM</name>
<gene>
    <name evidence="3" type="ORF">DFH94DRAFT_378890</name>
</gene>
<reference evidence="3" key="2">
    <citation type="journal article" date="2020" name="Nat. Commun.">
        <title>Large-scale genome sequencing of mycorrhizal fungi provides insights into the early evolution of symbiotic traits.</title>
        <authorList>
            <person name="Miyauchi S."/>
            <person name="Kiss E."/>
            <person name="Kuo A."/>
            <person name="Drula E."/>
            <person name="Kohler A."/>
            <person name="Sanchez-Garcia M."/>
            <person name="Morin E."/>
            <person name="Andreopoulos B."/>
            <person name="Barry K.W."/>
            <person name="Bonito G."/>
            <person name="Buee M."/>
            <person name="Carver A."/>
            <person name="Chen C."/>
            <person name="Cichocki N."/>
            <person name="Clum A."/>
            <person name="Culley D."/>
            <person name="Crous P.W."/>
            <person name="Fauchery L."/>
            <person name="Girlanda M."/>
            <person name="Hayes R.D."/>
            <person name="Keri Z."/>
            <person name="LaButti K."/>
            <person name="Lipzen A."/>
            <person name="Lombard V."/>
            <person name="Magnuson J."/>
            <person name="Maillard F."/>
            <person name="Murat C."/>
            <person name="Nolan M."/>
            <person name="Ohm R.A."/>
            <person name="Pangilinan J."/>
            <person name="Pereira M.F."/>
            <person name="Perotto S."/>
            <person name="Peter M."/>
            <person name="Pfister S."/>
            <person name="Riley R."/>
            <person name="Sitrit Y."/>
            <person name="Stielow J.B."/>
            <person name="Szollosi G."/>
            <person name="Zifcakova L."/>
            <person name="Stursova M."/>
            <person name="Spatafora J.W."/>
            <person name="Tedersoo L."/>
            <person name="Vaario L.M."/>
            <person name="Yamada A."/>
            <person name="Yan M."/>
            <person name="Wang P."/>
            <person name="Xu J."/>
            <person name="Bruns T."/>
            <person name="Baldrian P."/>
            <person name="Vilgalys R."/>
            <person name="Dunand C."/>
            <person name="Henrissat B."/>
            <person name="Grigoriev I.V."/>
            <person name="Hibbett D."/>
            <person name="Nagy L.G."/>
            <person name="Martin F.M."/>
        </authorList>
    </citation>
    <scope>NUCLEOTIDE SEQUENCE</scope>
    <source>
        <strain evidence="3">Prilba</strain>
    </source>
</reference>
<evidence type="ECO:0000313" key="4">
    <source>
        <dbReference type="Proteomes" id="UP000759537"/>
    </source>
</evidence>
<protein>
    <submittedName>
        <fullName evidence="3">NADH:flavin oxidoreductase/NADH oxidase</fullName>
    </submittedName>
</protein>
<feature type="domain" description="NADH:flavin oxidoreductase/NADH oxidase N-terminal" evidence="2">
    <location>
        <begin position="5"/>
        <end position="347"/>
    </location>
</feature>
<dbReference type="OrthoDB" id="276546at2759"/>
<dbReference type="Pfam" id="PF00724">
    <property type="entry name" value="Oxidored_FMN"/>
    <property type="match status" value="1"/>
</dbReference>
<dbReference type="InterPro" id="IPR013785">
    <property type="entry name" value="Aldolase_TIM"/>
</dbReference>
<sequence>MATSKLFQPIQVGTVTLQHRVVMAPLTRYRGDSKHTPTDLAVEHYCARGSVPGTLLISEATFIAHKASGEGFHTPGIWSDEQVAAWKKVTDAVHARGSFMYSQLWALGRTASVEQLKKEDPSFEYVSAGDVPLPRTSQQEEKSEDPPRPRPLTKAEIAEYVQIYATAARDAVERAGFDGVEIHGANGFLLDQFLKETSNNRTDEYGGSPENNARFVLDVVAAVSAAVGEERVGLRLSPWITLFENPGNNPIPVFTYLVTELHKRHPNFGYLHVVEPRVQGVIDRTFERESNDFLRTIWAGKRWISAGGFTRDNAIKQADKEGELIAFGRYFTSNPDLPVRLREDIPLTPYNRDVFYIEESSVGYNDYLPAHTSTSVAV</sequence>
<dbReference type="GO" id="GO:0010181">
    <property type="term" value="F:FMN binding"/>
    <property type="evidence" value="ECO:0007669"/>
    <property type="project" value="InterPro"/>
</dbReference>
<keyword evidence="4" id="KW-1185">Reference proteome</keyword>
<evidence type="ECO:0000259" key="2">
    <source>
        <dbReference type="Pfam" id="PF00724"/>
    </source>
</evidence>
<dbReference type="Proteomes" id="UP000759537">
    <property type="component" value="Unassembled WGS sequence"/>
</dbReference>
<dbReference type="FunFam" id="3.20.20.70:FF:000138">
    <property type="entry name" value="NADPH dehydrogenase 1"/>
    <property type="match status" value="1"/>
</dbReference>
<dbReference type="EMBL" id="WHVB01000005">
    <property type="protein sequence ID" value="KAF8482746.1"/>
    <property type="molecule type" value="Genomic_DNA"/>
</dbReference>
<dbReference type="PANTHER" id="PTHR22893">
    <property type="entry name" value="NADH OXIDOREDUCTASE-RELATED"/>
    <property type="match status" value="1"/>
</dbReference>
<dbReference type="Gene3D" id="3.20.20.70">
    <property type="entry name" value="Aldolase class I"/>
    <property type="match status" value="1"/>
</dbReference>
<dbReference type="InterPro" id="IPR001155">
    <property type="entry name" value="OxRdtase_FMN_N"/>
</dbReference>
<dbReference type="CDD" id="cd02933">
    <property type="entry name" value="OYE_like_FMN"/>
    <property type="match status" value="1"/>
</dbReference>
<comment type="caution">
    <text evidence="3">The sequence shown here is derived from an EMBL/GenBank/DDBJ whole genome shotgun (WGS) entry which is preliminary data.</text>
</comment>
<dbReference type="InterPro" id="IPR045247">
    <property type="entry name" value="Oye-like"/>
</dbReference>
<reference evidence="3" key="1">
    <citation type="submission" date="2019-10" db="EMBL/GenBank/DDBJ databases">
        <authorList>
            <consortium name="DOE Joint Genome Institute"/>
            <person name="Kuo A."/>
            <person name="Miyauchi S."/>
            <person name="Kiss E."/>
            <person name="Drula E."/>
            <person name="Kohler A."/>
            <person name="Sanchez-Garcia M."/>
            <person name="Andreopoulos B."/>
            <person name="Barry K.W."/>
            <person name="Bonito G."/>
            <person name="Buee M."/>
            <person name="Carver A."/>
            <person name="Chen C."/>
            <person name="Cichocki N."/>
            <person name="Clum A."/>
            <person name="Culley D."/>
            <person name="Crous P.W."/>
            <person name="Fauchery L."/>
            <person name="Girlanda M."/>
            <person name="Hayes R."/>
            <person name="Keri Z."/>
            <person name="LaButti K."/>
            <person name="Lipzen A."/>
            <person name="Lombard V."/>
            <person name="Magnuson J."/>
            <person name="Maillard F."/>
            <person name="Morin E."/>
            <person name="Murat C."/>
            <person name="Nolan M."/>
            <person name="Ohm R."/>
            <person name="Pangilinan J."/>
            <person name="Pereira M."/>
            <person name="Perotto S."/>
            <person name="Peter M."/>
            <person name="Riley R."/>
            <person name="Sitrit Y."/>
            <person name="Stielow B."/>
            <person name="Szollosi G."/>
            <person name="Zifcakova L."/>
            <person name="Stursova M."/>
            <person name="Spatafora J.W."/>
            <person name="Tedersoo L."/>
            <person name="Vaario L.-M."/>
            <person name="Yamada A."/>
            <person name="Yan M."/>
            <person name="Wang P."/>
            <person name="Xu J."/>
            <person name="Bruns T."/>
            <person name="Baldrian P."/>
            <person name="Vilgalys R."/>
            <person name="Henrissat B."/>
            <person name="Grigoriev I.V."/>
            <person name="Hibbett D."/>
            <person name="Nagy L.G."/>
            <person name="Martin F.M."/>
        </authorList>
    </citation>
    <scope>NUCLEOTIDE SEQUENCE</scope>
    <source>
        <strain evidence="3">Prilba</strain>
    </source>
</reference>
<evidence type="ECO:0000313" key="3">
    <source>
        <dbReference type="EMBL" id="KAF8482746.1"/>
    </source>
</evidence>
<dbReference type="AlphaFoldDB" id="A0A9P5N040"/>
<evidence type="ECO:0000256" key="1">
    <source>
        <dbReference type="SAM" id="MobiDB-lite"/>
    </source>
</evidence>
<proteinExistence type="predicted"/>
<feature type="region of interest" description="Disordered" evidence="1">
    <location>
        <begin position="124"/>
        <end position="152"/>
    </location>
</feature>
<dbReference type="PANTHER" id="PTHR22893:SF91">
    <property type="entry name" value="NADPH DEHYDROGENASE 2-RELATED"/>
    <property type="match status" value="1"/>
</dbReference>
<dbReference type="SUPFAM" id="SSF51395">
    <property type="entry name" value="FMN-linked oxidoreductases"/>
    <property type="match status" value="1"/>
</dbReference>